<sequence length="70" mass="7867">MAGEDKMSVSELEALIAQEYDELSDEARNKTFGDIALDHFMAEEGQPDDEKVLNLKNTLKMVRDACHDGH</sequence>
<keyword evidence="2" id="KW-1185">Reference proteome</keyword>
<name>A0ABZ1D541_9TREE</name>
<protein>
    <submittedName>
        <fullName evidence="1">Uncharacterized protein</fullName>
    </submittedName>
</protein>
<evidence type="ECO:0000313" key="1">
    <source>
        <dbReference type="EMBL" id="WRT69161.1"/>
    </source>
</evidence>
<reference evidence="1 2" key="1">
    <citation type="submission" date="2024-01" db="EMBL/GenBank/DDBJ databases">
        <title>Comparative genomics of Cryptococcus and Kwoniella reveals pathogenesis evolution and contrasting modes of karyotype evolution via chromosome fusion or intercentromeric recombination.</title>
        <authorList>
            <person name="Coelho M.A."/>
            <person name="David-Palma M."/>
            <person name="Shea T."/>
            <person name="Bowers K."/>
            <person name="McGinley-Smith S."/>
            <person name="Mohammad A.W."/>
            <person name="Gnirke A."/>
            <person name="Yurkov A.M."/>
            <person name="Nowrousian M."/>
            <person name="Sun S."/>
            <person name="Cuomo C.A."/>
            <person name="Heitman J."/>
        </authorList>
    </citation>
    <scope>NUCLEOTIDE SEQUENCE [LARGE SCALE GENOMIC DNA]</scope>
    <source>
        <strain evidence="1">CBS 11374</strain>
    </source>
</reference>
<dbReference type="GeneID" id="87958275"/>
<organism evidence="1 2">
    <name type="scientific">Kwoniella shivajii</name>
    <dbReference type="NCBI Taxonomy" id="564305"/>
    <lineage>
        <taxon>Eukaryota</taxon>
        <taxon>Fungi</taxon>
        <taxon>Dikarya</taxon>
        <taxon>Basidiomycota</taxon>
        <taxon>Agaricomycotina</taxon>
        <taxon>Tremellomycetes</taxon>
        <taxon>Tremellales</taxon>
        <taxon>Cryptococcaceae</taxon>
        <taxon>Kwoniella</taxon>
    </lineage>
</organism>
<proteinExistence type="predicted"/>
<accession>A0ABZ1D541</accession>
<gene>
    <name evidence="1" type="ORF">IL334_006145</name>
</gene>
<dbReference type="RefSeq" id="XP_062793900.1">
    <property type="nucleotide sequence ID" value="XM_062937849.1"/>
</dbReference>
<evidence type="ECO:0000313" key="2">
    <source>
        <dbReference type="Proteomes" id="UP001329825"/>
    </source>
</evidence>
<dbReference type="Proteomes" id="UP001329825">
    <property type="component" value="Chromosome 8"/>
</dbReference>
<dbReference type="EMBL" id="CP141888">
    <property type="protein sequence ID" value="WRT69161.1"/>
    <property type="molecule type" value="Genomic_DNA"/>
</dbReference>